<dbReference type="PANTHER" id="PTHR35330">
    <property type="entry name" value="SIROHEME BIOSYNTHESIS PROTEIN MET8"/>
    <property type="match status" value="1"/>
</dbReference>
<reference evidence="8" key="1">
    <citation type="submission" date="2016-10" db="EMBL/GenBank/DDBJ databases">
        <authorList>
            <person name="Varghese N."/>
        </authorList>
    </citation>
    <scope>NUCLEOTIDE SEQUENCE [LARGE SCALE GENOMIC DNA]</scope>
    <source>
        <strain evidence="8">ACV-9</strain>
    </source>
</reference>
<evidence type="ECO:0000256" key="4">
    <source>
        <dbReference type="ARBA" id="ARBA00023027"/>
    </source>
</evidence>
<dbReference type="SUPFAM" id="SSF75615">
    <property type="entry name" value="Siroheme synthase middle domains-like"/>
    <property type="match status" value="1"/>
</dbReference>
<proteinExistence type="predicted"/>
<keyword evidence="8" id="KW-1185">Reference proteome</keyword>
<dbReference type="EC" id="1.3.1.76" evidence="2"/>
<evidence type="ECO:0000256" key="2">
    <source>
        <dbReference type="ARBA" id="ARBA00012400"/>
    </source>
</evidence>
<keyword evidence="4" id="KW-0520">NAD</keyword>
<evidence type="ECO:0000256" key="3">
    <source>
        <dbReference type="ARBA" id="ARBA00023002"/>
    </source>
</evidence>
<evidence type="ECO:0000313" key="7">
    <source>
        <dbReference type="EMBL" id="SEK19512.1"/>
    </source>
</evidence>
<dbReference type="AlphaFoldDB" id="A0A1H7F5D4"/>
<evidence type="ECO:0000256" key="1">
    <source>
        <dbReference type="ARBA" id="ARBA00005010"/>
    </source>
</evidence>
<accession>A0A1H7F5D4</accession>
<protein>
    <recommendedName>
        <fullName evidence="2">precorrin-2 dehydrogenase</fullName>
        <ecNumber evidence="2">1.3.1.76</ecNumber>
    </recommendedName>
</protein>
<dbReference type="EMBL" id="FNZX01000003">
    <property type="protein sequence ID" value="SEK19512.1"/>
    <property type="molecule type" value="Genomic_DNA"/>
</dbReference>
<evidence type="ECO:0000313" key="8">
    <source>
        <dbReference type="Proteomes" id="UP000182321"/>
    </source>
</evidence>
<dbReference type="PANTHER" id="PTHR35330:SF1">
    <property type="entry name" value="SIROHEME BIOSYNTHESIS PROTEIN MET8"/>
    <property type="match status" value="1"/>
</dbReference>
<comment type="catalytic activity">
    <reaction evidence="6">
        <text>precorrin-2 + NAD(+) = sirohydrochlorin + NADH + 2 H(+)</text>
        <dbReference type="Rhea" id="RHEA:15613"/>
        <dbReference type="ChEBI" id="CHEBI:15378"/>
        <dbReference type="ChEBI" id="CHEBI:57540"/>
        <dbReference type="ChEBI" id="CHEBI:57945"/>
        <dbReference type="ChEBI" id="CHEBI:58351"/>
        <dbReference type="ChEBI" id="CHEBI:58827"/>
        <dbReference type="EC" id="1.3.1.76"/>
    </reaction>
</comment>
<dbReference type="GO" id="GO:0004325">
    <property type="term" value="F:ferrochelatase activity"/>
    <property type="evidence" value="ECO:0007669"/>
    <property type="project" value="InterPro"/>
</dbReference>
<dbReference type="Proteomes" id="UP000182321">
    <property type="component" value="Unassembled WGS sequence"/>
</dbReference>
<comment type="pathway">
    <text evidence="1">Porphyrin-containing compound metabolism; siroheme biosynthesis; sirohydrochlorin from precorrin-2: step 1/1.</text>
</comment>
<dbReference type="InterPro" id="IPR028161">
    <property type="entry name" value="Met8-like"/>
</dbReference>
<keyword evidence="3" id="KW-0560">Oxidoreductase</keyword>
<dbReference type="SUPFAM" id="SSF51735">
    <property type="entry name" value="NAD(P)-binding Rossmann-fold domains"/>
    <property type="match status" value="1"/>
</dbReference>
<sequence>MAYFPMFVDITDTNCLVVGGGEVALRKVNVLLDFGAKVHVIAKEISMELAALSEETDHLLLEQREFTPLDLQDRKLVVVATSDNELNAQISMMCNEGGIPVNVVDDKDKCSFIFPSYLKEQNLVGAFSSSGNSPALTQFLKNKEKEVLTPKLGELNEMLGRWRQPITELFPLEASRKSAFEQLIDYALCYDGIPTDEEVEELLGAISMTL</sequence>
<dbReference type="RefSeq" id="WP_074788747.1">
    <property type="nucleotide sequence ID" value="NZ_FNZX01000003.1"/>
</dbReference>
<evidence type="ECO:0000256" key="5">
    <source>
        <dbReference type="ARBA" id="ARBA00023244"/>
    </source>
</evidence>
<dbReference type="UniPathway" id="UPA00262">
    <property type="reaction ID" value="UER00222"/>
</dbReference>
<dbReference type="InterPro" id="IPR036291">
    <property type="entry name" value="NAD(P)-bd_dom_sf"/>
</dbReference>
<gene>
    <name evidence="7" type="ORF">SAMN02910377_00245</name>
</gene>
<dbReference type="Gene3D" id="3.40.50.720">
    <property type="entry name" value="NAD(P)-binding Rossmann-like Domain"/>
    <property type="match status" value="1"/>
</dbReference>
<name>A0A1H7F5D4_9FIRM</name>
<dbReference type="Pfam" id="PF13241">
    <property type="entry name" value="NAD_binding_7"/>
    <property type="match status" value="1"/>
</dbReference>
<dbReference type="GO" id="GO:0019354">
    <property type="term" value="P:siroheme biosynthetic process"/>
    <property type="evidence" value="ECO:0007669"/>
    <property type="project" value="UniProtKB-UniPathway"/>
</dbReference>
<dbReference type="GO" id="GO:0043115">
    <property type="term" value="F:precorrin-2 dehydrogenase activity"/>
    <property type="evidence" value="ECO:0007669"/>
    <property type="project" value="UniProtKB-EC"/>
</dbReference>
<dbReference type="NCBIfam" id="TIGR01470">
    <property type="entry name" value="cysG_Nterm"/>
    <property type="match status" value="1"/>
</dbReference>
<organism evidence="7 8">
    <name type="scientific">Pseudobutyrivibrio ruminis</name>
    <dbReference type="NCBI Taxonomy" id="46206"/>
    <lineage>
        <taxon>Bacteria</taxon>
        <taxon>Bacillati</taxon>
        <taxon>Bacillota</taxon>
        <taxon>Clostridia</taxon>
        <taxon>Lachnospirales</taxon>
        <taxon>Lachnospiraceae</taxon>
        <taxon>Pseudobutyrivibrio</taxon>
    </lineage>
</organism>
<evidence type="ECO:0000256" key="6">
    <source>
        <dbReference type="ARBA" id="ARBA00047561"/>
    </source>
</evidence>
<keyword evidence="5" id="KW-0627">Porphyrin biosynthesis</keyword>
<dbReference type="InterPro" id="IPR006367">
    <property type="entry name" value="Sirohaem_synthase_N"/>
</dbReference>